<dbReference type="InterPro" id="IPR044275">
    <property type="entry name" value="KRP"/>
</dbReference>
<dbReference type="GO" id="GO:0005634">
    <property type="term" value="C:nucleus"/>
    <property type="evidence" value="ECO:0000318"/>
    <property type="project" value="GO_Central"/>
</dbReference>
<dbReference type="Pfam" id="PF02234">
    <property type="entry name" value="CDI"/>
    <property type="match status" value="1"/>
</dbReference>
<dbReference type="OMA" id="GRYEWEQ"/>
<protein>
    <submittedName>
        <fullName evidence="7">P27KIP1-related-protein 2</fullName>
    </submittedName>
</protein>
<evidence type="ECO:0000313" key="7">
    <source>
        <dbReference type="EnsemblPlants" id="Solyc09g061280.3.1"/>
    </source>
</evidence>
<evidence type="ECO:0000256" key="2">
    <source>
        <dbReference type="ARBA" id="ARBA00010274"/>
    </source>
</evidence>
<comment type="subcellular location">
    <subcellularLocation>
        <location evidence="1">Nucleus</location>
        <location evidence="1">Nucleoplasm</location>
    </subcellularLocation>
</comment>
<feature type="compositionally biased region" description="Low complexity" evidence="5">
    <location>
        <begin position="23"/>
        <end position="37"/>
    </location>
</feature>
<evidence type="ECO:0000259" key="6">
    <source>
        <dbReference type="Pfam" id="PF02234"/>
    </source>
</evidence>
<dbReference type="FunCoup" id="A0A3Q7I2Z7">
    <property type="interactions" value="218"/>
</dbReference>
<evidence type="ECO:0000256" key="1">
    <source>
        <dbReference type="ARBA" id="ARBA00004642"/>
    </source>
</evidence>
<evidence type="ECO:0000313" key="8">
    <source>
        <dbReference type="Proteomes" id="UP000004994"/>
    </source>
</evidence>
<proteinExistence type="inferred from homology"/>
<keyword evidence="3" id="KW-0649">Protein kinase inhibitor</keyword>
<accession>A0A3Q7I2Z7</accession>
<sequence length="188" mass="21489">MGKYLRKSGHVMESSSLGVRTRSTTLALQRLQSSSSSTPPPSLPSASDSCYLQLRSRRLHKPPTPIPCPNSHPHSASVGSVDEISFPDNNLHFQHTHRSTRESTPCSLVREVDEMVNPGSATRRTELNTTTQRRRNFILRNIPSAHEIEEFFTFAEQQQQRLFMEKYNFDVVNDVPLSGRYEWIRVNH</sequence>
<dbReference type="GO" id="GO:0051726">
    <property type="term" value="P:regulation of cell cycle"/>
    <property type="evidence" value="ECO:0007669"/>
    <property type="project" value="InterPro"/>
</dbReference>
<dbReference type="InterPro" id="IPR044898">
    <property type="entry name" value="CDI_dom_sf"/>
</dbReference>
<dbReference type="Gramene" id="Solyc09g061280.3.1">
    <property type="protein sequence ID" value="Solyc09g061280.3.1"/>
    <property type="gene ID" value="Solyc09g061280.3"/>
</dbReference>
<dbReference type="RefSeq" id="NP_001233984.2">
    <property type="nucleotide sequence ID" value="NM_001247055.2"/>
</dbReference>
<reference evidence="7" key="1">
    <citation type="journal article" date="2012" name="Nature">
        <title>The tomato genome sequence provides insights into fleshy fruit evolution.</title>
        <authorList>
            <consortium name="Tomato Genome Consortium"/>
        </authorList>
    </citation>
    <scope>NUCLEOTIDE SEQUENCE [LARGE SCALE GENOMIC DNA]</scope>
    <source>
        <strain evidence="7">cv. Heinz 1706</strain>
    </source>
</reference>
<comment type="similarity">
    <text evidence="2">Belongs to the CDI family. ICK/KRP subfamily.</text>
</comment>
<dbReference type="OrthoDB" id="6373236at2759"/>
<evidence type="ECO:0000256" key="3">
    <source>
        <dbReference type="ARBA" id="ARBA00023013"/>
    </source>
</evidence>
<gene>
    <name evidence="7" type="primary">krp2</name>
</gene>
<feature type="domain" description="Cyclin-dependent kinase inhibitor" evidence="6">
    <location>
        <begin position="141"/>
        <end position="186"/>
    </location>
</feature>
<dbReference type="PANTHER" id="PTHR46776">
    <property type="entry name" value="CYCLIN-DEPENDENT KINASE INHIBITOR 4-RELATED"/>
    <property type="match status" value="1"/>
</dbReference>
<dbReference type="InParanoid" id="A0A3Q7I2Z7"/>
<dbReference type="STRING" id="4081.A0A3Q7I2Z7"/>
<dbReference type="AlphaFoldDB" id="A0A3Q7I2Z7"/>
<evidence type="ECO:0000256" key="5">
    <source>
        <dbReference type="SAM" id="MobiDB-lite"/>
    </source>
</evidence>
<dbReference type="PIRSF" id="PIRSF017811">
    <property type="entry name" value="CDK_inhib_pln"/>
    <property type="match status" value="1"/>
</dbReference>
<dbReference type="PaxDb" id="4081-Solyc09g061280.2.1"/>
<reference evidence="7" key="2">
    <citation type="submission" date="2019-01" db="UniProtKB">
        <authorList>
            <consortium name="EnsemblPlants"/>
        </authorList>
    </citation>
    <scope>IDENTIFICATION</scope>
    <source>
        <strain evidence="7">cv. Heinz 1706</strain>
    </source>
</reference>
<keyword evidence="4" id="KW-0131">Cell cycle</keyword>
<dbReference type="Proteomes" id="UP000004994">
    <property type="component" value="Chromosome 9"/>
</dbReference>
<dbReference type="GO" id="GO:0045740">
    <property type="term" value="P:positive regulation of DNA replication"/>
    <property type="evidence" value="ECO:0000318"/>
    <property type="project" value="GO_Central"/>
</dbReference>
<name>A0A3Q7I2Z7_SOLLC</name>
<dbReference type="KEGG" id="sly:543785"/>
<keyword evidence="8" id="KW-1185">Reference proteome</keyword>
<dbReference type="Gene3D" id="4.10.365.10">
    <property type="entry name" value="p27"/>
    <property type="match status" value="1"/>
</dbReference>
<feature type="region of interest" description="Disordered" evidence="5">
    <location>
        <begin position="1"/>
        <end position="48"/>
    </location>
</feature>
<dbReference type="EnsemblPlants" id="Solyc09g061280.3.1">
    <property type="protein sequence ID" value="Solyc09g061280.3.1"/>
    <property type="gene ID" value="Solyc09g061280.3"/>
</dbReference>
<dbReference type="GO" id="GO:0004861">
    <property type="term" value="F:cyclin-dependent protein serine/threonine kinase inhibitor activity"/>
    <property type="evidence" value="ECO:0000318"/>
    <property type="project" value="GO_Central"/>
</dbReference>
<evidence type="ECO:0000256" key="4">
    <source>
        <dbReference type="ARBA" id="ARBA00023306"/>
    </source>
</evidence>
<dbReference type="InterPro" id="IPR003175">
    <property type="entry name" value="CDI_dom"/>
</dbReference>
<dbReference type="GO" id="GO:0005654">
    <property type="term" value="C:nucleoplasm"/>
    <property type="evidence" value="ECO:0007669"/>
    <property type="project" value="UniProtKB-SubCell"/>
</dbReference>
<dbReference type="GeneID" id="543785"/>
<feature type="compositionally biased region" description="Polar residues" evidence="5">
    <location>
        <begin position="13"/>
        <end position="22"/>
    </location>
</feature>
<organism evidence="7">
    <name type="scientific">Solanum lycopersicum</name>
    <name type="common">Tomato</name>
    <name type="synonym">Lycopersicon esculentum</name>
    <dbReference type="NCBI Taxonomy" id="4081"/>
    <lineage>
        <taxon>Eukaryota</taxon>
        <taxon>Viridiplantae</taxon>
        <taxon>Streptophyta</taxon>
        <taxon>Embryophyta</taxon>
        <taxon>Tracheophyta</taxon>
        <taxon>Spermatophyta</taxon>
        <taxon>Magnoliopsida</taxon>
        <taxon>eudicotyledons</taxon>
        <taxon>Gunneridae</taxon>
        <taxon>Pentapetalae</taxon>
        <taxon>asterids</taxon>
        <taxon>lamiids</taxon>
        <taxon>Solanales</taxon>
        <taxon>Solanaceae</taxon>
        <taxon>Solanoideae</taxon>
        <taxon>Solaneae</taxon>
        <taxon>Solanum</taxon>
        <taxon>Solanum subgen. Lycopersicon</taxon>
    </lineage>
</organism>